<comment type="caution">
    <text evidence="1">The sequence shown here is derived from an EMBL/GenBank/DDBJ whole genome shotgun (WGS) entry which is preliminary data.</text>
</comment>
<accession>A0AAE4WHV9</accession>
<evidence type="ECO:0000313" key="1">
    <source>
        <dbReference type="EMBL" id="MUZ60584.1"/>
    </source>
</evidence>
<gene>
    <name evidence="1" type="ORF">GOZ95_24450</name>
</gene>
<dbReference type="AlphaFoldDB" id="A0AAE4WHV9"/>
<dbReference type="Pfam" id="PF07704">
    <property type="entry name" value="PSK_trans_fac"/>
    <property type="match status" value="1"/>
</dbReference>
<proteinExistence type="predicted"/>
<dbReference type="RefSeq" id="WP_115422184.1">
    <property type="nucleotide sequence ID" value="NZ_WPHM01000018.1"/>
</dbReference>
<protein>
    <submittedName>
        <fullName evidence="1">Uncharacterized protein</fullName>
    </submittedName>
</protein>
<organism evidence="1 2">
    <name type="scientific">Agrobacterium vitis</name>
    <name type="common">Rhizobium vitis</name>
    <dbReference type="NCBI Taxonomy" id="373"/>
    <lineage>
        <taxon>Bacteria</taxon>
        <taxon>Pseudomonadati</taxon>
        <taxon>Pseudomonadota</taxon>
        <taxon>Alphaproteobacteria</taxon>
        <taxon>Hyphomicrobiales</taxon>
        <taxon>Rhizobiaceae</taxon>
        <taxon>Rhizobium/Agrobacterium group</taxon>
        <taxon>Agrobacterium</taxon>
    </lineage>
</organism>
<dbReference type="Proteomes" id="UP000436692">
    <property type="component" value="Unassembled WGS sequence"/>
</dbReference>
<reference evidence="1 2" key="1">
    <citation type="submission" date="2019-12" db="EMBL/GenBank/DDBJ databases">
        <title>Whole-genome sequencing of Allorhizobium vitis.</title>
        <authorList>
            <person name="Gan H.M."/>
            <person name="Szegedi E."/>
            <person name="Burr T."/>
            <person name="Savka M.A."/>
        </authorList>
    </citation>
    <scope>NUCLEOTIDE SEQUENCE [LARGE SCALE GENOMIC DNA]</scope>
    <source>
        <strain evidence="1 2">CG989</strain>
    </source>
</reference>
<name>A0AAE4WHV9_AGRVI</name>
<dbReference type="EMBL" id="WPHM01000018">
    <property type="protein sequence ID" value="MUZ60584.1"/>
    <property type="molecule type" value="Genomic_DNA"/>
</dbReference>
<dbReference type="InterPro" id="IPR011660">
    <property type="entry name" value="VapB-like"/>
</dbReference>
<evidence type="ECO:0000313" key="2">
    <source>
        <dbReference type="Proteomes" id="UP000436692"/>
    </source>
</evidence>
<sequence length="83" mass="9252">MLQLTHDTEQLARKIAARVGRRPDDIIRAALEREAQALGVFGDLPVRHRMTVEQMTAIGEKVSALPLLDTSSPKEILDDLHQP</sequence>